<proteinExistence type="predicted"/>
<keyword evidence="4" id="KW-1185">Reference proteome</keyword>
<feature type="non-terminal residue" evidence="3">
    <location>
        <position position="281"/>
    </location>
</feature>
<dbReference type="InterPro" id="IPR036875">
    <property type="entry name" value="Znf_CCHC_sf"/>
</dbReference>
<evidence type="ECO:0000259" key="2">
    <source>
        <dbReference type="PROSITE" id="PS50158"/>
    </source>
</evidence>
<dbReference type="Proteomes" id="UP000823388">
    <property type="component" value="Chromosome 6N"/>
</dbReference>
<dbReference type="SMART" id="SM00343">
    <property type="entry name" value="ZnF_C2HC"/>
    <property type="match status" value="2"/>
</dbReference>
<feature type="domain" description="CCHC-type" evidence="2">
    <location>
        <begin position="22"/>
        <end position="37"/>
    </location>
</feature>
<sequence length="281" mass="31286">MLCYNYHQSGHHRSQCPNPSFCYGCKQSGHISSKCPNAKANKGLKLCGFGMPGLLFYSLNIPKEKGPETVEFGKQLRAIVIVTEGRGTRFRISEELNYLVGSEVNWEVKRLSTNEFMIIVPSIQATVQETDRDPESFHMLQAVWVKAEGIPKIAKKEIHVMELAYLVGDPEEVSHHPHRASRWSQRTPRTGASAAALLELRKAKQNLPNAGKNSTNAYIAFHDYDNRLLDSTTRNCGIKLGLDTSDADRKISLLKAKELAQAAISKAADLLKQKVDNEAIP</sequence>
<reference evidence="3" key="1">
    <citation type="submission" date="2020-05" db="EMBL/GenBank/DDBJ databases">
        <title>WGS assembly of Panicum virgatum.</title>
        <authorList>
            <person name="Lovell J.T."/>
            <person name="Jenkins J."/>
            <person name="Shu S."/>
            <person name="Juenger T.E."/>
            <person name="Schmutz J."/>
        </authorList>
    </citation>
    <scope>NUCLEOTIDE SEQUENCE</scope>
    <source>
        <strain evidence="3">AP13</strain>
    </source>
</reference>
<dbReference type="Gene3D" id="4.10.60.10">
    <property type="entry name" value="Zinc finger, CCHC-type"/>
    <property type="match status" value="1"/>
</dbReference>
<dbReference type="PANTHER" id="PTHR33170">
    <property type="entry name" value="DUF4283 DOMAIN-CONTAINING PROTEIN-RELATED"/>
    <property type="match status" value="1"/>
</dbReference>
<dbReference type="InterPro" id="IPR001878">
    <property type="entry name" value="Znf_CCHC"/>
</dbReference>
<keyword evidence="1" id="KW-0862">Zinc</keyword>
<dbReference type="EMBL" id="CM029048">
    <property type="protein sequence ID" value="KAG2578102.1"/>
    <property type="molecule type" value="Genomic_DNA"/>
</dbReference>
<dbReference type="GO" id="GO:0003676">
    <property type="term" value="F:nucleic acid binding"/>
    <property type="evidence" value="ECO:0007669"/>
    <property type="project" value="InterPro"/>
</dbReference>
<evidence type="ECO:0000313" key="4">
    <source>
        <dbReference type="Proteomes" id="UP000823388"/>
    </source>
</evidence>
<protein>
    <recommendedName>
        <fullName evidence="2">CCHC-type domain-containing protein</fullName>
    </recommendedName>
</protein>
<keyword evidence="1" id="KW-0479">Metal-binding</keyword>
<organism evidence="3 4">
    <name type="scientific">Panicum virgatum</name>
    <name type="common">Blackwell switchgrass</name>
    <dbReference type="NCBI Taxonomy" id="38727"/>
    <lineage>
        <taxon>Eukaryota</taxon>
        <taxon>Viridiplantae</taxon>
        <taxon>Streptophyta</taxon>
        <taxon>Embryophyta</taxon>
        <taxon>Tracheophyta</taxon>
        <taxon>Spermatophyta</taxon>
        <taxon>Magnoliopsida</taxon>
        <taxon>Liliopsida</taxon>
        <taxon>Poales</taxon>
        <taxon>Poaceae</taxon>
        <taxon>PACMAD clade</taxon>
        <taxon>Panicoideae</taxon>
        <taxon>Panicodae</taxon>
        <taxon>Paniceae</taxon>
        <taxon>Panicinae</taxon>
        <taxon>Panicum</taxon>
        <taxon>Panicum sect. Hiantes</taxon>
    </lineage>
</organism>
<dbReference type="PROSITE" id="PS50158">
    <property type="entry name" value="ZF_CCHC"/>
    <property type="match status" value="1"/>
</dbReference>
<evidence type="ECO:0000256" key="1">
    <source>
        <dbReference type="PROSITE-ProRule" id="PRU00047"/>
    </source>
</evidence>
<name>A0A8T0QXW0_PANVG</name>
<keyword evidence="1" id="KW-0863">Zinc-finger</keyword>
<comment type="caution">
    <text evidence="3">The sequence shown here is derived from an EMBL/GenBank/DDBJ whole genome shotgun (WGS) entry which is preliminary data.</text>
</comment>
<dbReference type="PANTHER" id="PTHR33170:SF51">
    <property type="entry name" value="CCHC-TYPE DOMAIN-CONTAINING PROTEIN"/>
    <property type="match status" value="1"/>
</dbReference>
<evidence type="ECO:0000313" key="3">
    <source>
        <dbReference type="EMBL" id="KAG2578102.1"/>
    </source>
</evidence>
<dbReference type="SUPFAM" id="SSF57756">
    <property type="entry name" value="Retrovirus zinc finger-like domains"/>
    <property type="match status" value="1"/>
</dbReference>
<dbReference type="GO" id="GO:0008270">
    <property type="term" value="F:zinc ion binding"/>
    <property type="evidence" value="ECO:0007669"/>
    <property type="project" value="UniProtKB-KW"/>
</dbReference>
<dbReference type="AlphaFoldDB" id="A0A8T0QXW0"/>
<accession>A0A8T0QXW0</accession>
<gene>
    <name evidence="3" type="ORF">PVAP13_6NG187903</name>
</gene>